<dbReference type="Gramene" id="LPERR07G19200.1">
    <property type="protein sequence ID" value="LPERR07G19200.1"/>
    <property type="gene ID" value="LPERR07G19200"/>
</dbReference>
<feature type="compositionally biased region" description="Basic and acidic residues" evidence="1">
    <location>
        <begin position="40"/>
        <end position="52"/>
    </location>
</feature>
<proteinExistence type="predicted"/>
<keyword evidence="3" id="KW-1185">Reference proteome</keyword>
<evidence type="ECO:0000256" key="1">
    <source>
        <dbReference type="SAM" id="MobiDB-lite"/>
    </source>
</evidence>
<name>A0A0D9X1G4_9ORYZ</name>
<reference evidence="2 3" key="1">
    <citation type="submission" date="2012-08" db="EMBL/GenBank/DDBJ databases">
        <title>Oryza genome evolution.</title>
        <authorList>
            <person name="Wing R.A."/>
        </authorList>
    </citation>
    <scope>NUCLEOTIDE SEQUENCE</scope>
</reference>
<sequence length="82" mass="8772">MAAGETASPPSFSPNLLPFVILSPNPPAAFEPDPSSTRPPADRPDGGGRDSIRAAPVAGARKFREETCITTALKMKWRRLLI</sequence>
<dbReference type="Proteomes" id="UP000032180">
    <property type="component" value="Chromosome 7"/>
</dbReference>
<organism evidence="2 3">
    <name type="scientific">Leersia perrieri</name>
    <dbReference type="NCBI Taxonomy" id="77586"/>
    <lineage>
        <taxon>Eukaryota</taxon>
        <taxon>Viridiplantae</taxon>
        <taxon>Streptophyta</taxon>
        <taxon>Embryophyta</taxon>
        <taxon>Tracheophyta</taxon>
        <taxon>Spermatophyta</taxon>
        <taxon>Magnoliopsida</taxon>
        <taxon>Liliopsida</taxon>
        <taxon>Poales</taxon>
        <taxon>Poaceae</taxon>
        <taxon>BOP clade</taxon>
        <taxon>Oryzoideae</taxon>
        <taxon>Oryzeae</taxon>
        <taxon>Oryzinae</taxon>
        <taxon>Leersia</taxon>
    </lineage>
</organism>
<reference evidence="2" key="3">
    <citation type="submission" date="2015-04" db="UniProtKB">
        <authorList>
            <consortium name="EnsemblPlants"/>
        </authorList>
    </citation>
    <scope>IDENTIFICATION</scope>
</reference>
<dbReference type="AlphaFoldDB" id="A0A0D9X1G4"/>
<reference evidence="3" key="2">
    <citation type="submission" date="2013-12" db="EMBL/GenBank/DDBJ databases">
        <authorList>
            <person name="Yu Y."/>
            <person name="Lee S."/>
            <person name="de Baynast K."/>
            <person name="Wissotski M."/>
            <person name="Liu L."/>
            <person name="Talag J."/>
            <person name="Goicoechea J."/>
            <person name="Angelova A."/>
            <person name="Jetty R."/>
            <person name="Kudrna D."/>
            <person name="Golser W."/>
            <person name="Rivera L."/>
            <person name="Zhang J."/>
            <person name="Wing R."/>
        </authorList>
    </citation>
    <scope>NUCLEOTIDE SEQUENCE</scope>
</reference>
<dbReference type="EnsemblPlants" id="LPERR07G19200.1">
    <property type="protein sequence ID" value="LPERR07G19200.1"/>
    <property type="gene ID" value="LPERR07G19200"/>
</dbReference>
<accession>A0A0D9X1G4</accession>
<protein>
    <submittedName>
        <fullName evidence="2">Uncharacterized protein</fullName>
    </submittedName>
</protein>
<evidence type="ECO:0000313" key="3">
    <source>
        <dbReference type="Proteomes" id="UP000032180"/>
    </source>
</evidence>
<feature type="compositionally biased region" description="Low complexity" evidence="1">
    <location>
        <begin position="8"/>
        <end position="19"/>
    </location>
</feature>
<dbReference type="HOGENOM" id="CLU_2561609_0_0_1"/>
<feature type="region of interest" description="Disordered" evidence="1">
    <location>
        <begin position="1"/>
        <end position="59"/>
    </location>
</feature>
<evidence type="ECO:0000313" key="2">
    <source>
        <dbReference type="EnsemblPlants" id="LPERR07G19200.1"/>
    </source>
</evidence>